<reference evidence="1 2" key="1">
    <citation type="submission" date="2015-01" db="EMBL/GenBank/DDBJ databases">
        <title>Genome of allotetraploid Gossypium barbadense reveals genomic plasticity and fiber elongation in cotton evolution.</title>
        <authorList>
            <person name="Chen X."/>
            <person name="Liu X."/>
            <person name="Zhao B."/>
            <person name="Zheng H."/>
            <person name="Hu Y."/>
            <person name="Lu G."/>
            <person name="Yang C."/>
            <person name="Chen J."/>
            <person name="Shan C."/>
            <person name="Zhang L."/>
            <person name="Zhou Y."/>
            <person name="Wang L."/>
            <person name="Guo W."/>
            <person name="Bai Y."/>
            <person name="Ruan J."/>
            <person name="Shangguan X."/>
            <person name="Mao Y."/>
            <person name="Jiang J."/>
            <person name="Zhu Y."/>
            <person name="Lei J."/>
            <person name="Kang H."/>
            <person name="Chen S."/>
            <person name="He X."/>
            <person name="Wang R."/>
            <person name="Wang Y."/>
            <person name="Chen J."/>
            <person name="Wang L."/>
            <person name="Yu S."/>
            <person name="Wang B."/>
            <person name="Wei J."/>
            <person name="Song S."/>
            <person name="Lu X."/>
            <person name="Gao Z."/>
            <person name="Gu W."/>
            <person name="Deng X."/>
            <person name="Ma D."/>
            <person name="Wang S."/>
            <person name="Liang W."/>
            <person name="Fang L."/>
            <person name="Cai C."/>
            <person name="Zhu X."/>
            <person name="Zhou B."/>
            <person name="Zhang Y."/>
            <person name="Chen Z."/>
            <person name="Xu S."/>
            <person name="Zhu R."/>
            <person name="Wang S."/>
            <person name="Zhang T."/>
            <person name="Zhao G."/>
        </authorList>
    </citation>
    <scope>NUCLEOTIDE SEQUENCE [LARGE SCALE GENOMIC DNA]</scope>
    <source>
        <strain evidence="2">cv. Xinhai21</strain>
        <tissue evidence="1">Leaf</tissue>
    </source>
</reference>
<proteinExistence type="predicted"/>
<dbReference type="EMBL" id="KZ667305">
    <property type="protein sequence ID" value="PPR91491.1"/>
    <property type="molecule type" value="Genomic_DNA"/>
</dbReference>
<name>A0A2P5WK94_GOSBA</name>
<protein>
    <submittedName>
        <fullName evidence="1">Uncharacterized protein</fullName>
    </submittedName>
</protein>
<organism evidence="1 2">
    <name type="scientific">Gossypium barbadense</name>
    <name type="common">Sea Island cotton</name>
    <name type="synonym">Hibiscus barbadensis</name>
    <dbReference type="NCBI Taxonomy" id="3634"/>
    <lineage>
        <taxon>Eukaryota</taxon>
        <taxon>Viridiplantae</taxon>
        <taxon>Streptophyta</taxon>
        <taxon>Embryophyta</taxon>
        <taxon>Tracheophyta</taxon>
        <taxon>Spermatophyta</taxon>
        <taxon>Magnoliopsida</taxon>
        <taxon>eudicotyledons</taxon>
        <taxon>Gunneridae</taxon>
        <taxon>Pentapetalae</taxon>
        <taxon>rosids</taxon>
        <taxon>malvids</taxon>
        <taxon>Malvales</taxon>
        <taxon>Malvaceae</taxon>
        <taxon>Malvoideae</taxon>
        <taxon>Gossypium</taxon>
    </lineage>
</organism>
<evidence type="ECO:0000313" key="1">
    <source>
        <dbReference type="EMBL" id="PPR91491.1"/>
    </source>
</evidence>
<sequence length="150" mass="16768">MFKVVLPLVSELWWQAVLYGMMNWSLRLEMMNDFHCLESVCVIVNRDYVSVTARLKGIGLMNLWEAMHSPGIACSGARPAQVVEIASQDSELSKIELASKGCGPYWLHALSAMGDVVAVVKWHKRFARRVGKQDYCSALSTKRSLGYASI</sequence>
<gene>
    <name evidence="1" type="ORF">GOBAR_AA29193</name>
</gene>
<evidence type="ECO:0000313" key="2">
    <source>
        <dbReference type="Proteomes" id="UP000239757"/>
    </source>
</evidence>
<dbReference type="Proteomes" id="UP000239757">
    <property type="component" value="Unassembled WGS sequence"/>
</dbReference>
<dbReference type="AlphaFoldDB" id="A0A2P5WK94"/>
<accession>A0A2P5WK94</accession>